<organism evidence="1 2">
    <name type="scientific">Truncatella angustata</name>
    <dbReference type="NCBI Taxonomy" id="152316"/>
    <lineage>
        <taxon>Eukaryota</taxon>
        <taxon>Fungi</taxon>
        <taxon>Dikarya</taxon>
        <taxon>Ascomycota</taxon>
        <taxon>Pezizomycotina</taxon>
        <taxon>Sordariomycetes</taxon>
        <taxon>Xylariomycetidae</taxon>
        <taxon>Amphisphaeriales</taxon>
        <taxon>Sporocadaceae</taxon>
        <taxon>Truncatella</taxon>
    </lineage>
</organism>
<protein>
    <submittedName>
        <fullName evidence="1">Uncharacterized protein</fullName>
    </submittedName>
</protein>
<dbReference type="Proteomes" id="UP000758603">
    <property type="component" value="Unassembled WGS sequence"/>
</dbReference>
<reference evidence="1" key="1">
    <citation type="journal article" date="2021" name="Nat. Commun.">
        <title>Genetic determinants of endophytism in the Arabidopsis root mycobiome.</title>
        <authorList>
            <person name="Mesny F."/>
            <person name="Miyauchi S."/>
            <person name="Thiergart T."/>
            <person name="Pickel B."/>
            <person name="Atanasova L."/>
            <person name="Karlsson M."/>
            <person name="Huettel B."/>
            <person name="Barry K.W."/>
            <person name="Haridas S."/>
            <person name="Chen C."/>
            <person name="Bauer D."/>
            <person name="Andreopoulos W."/>
            <person name="Pangilinan J."/>
            <person name="LaButti K."/>
            <person name="Riley R."/>
            <person name="Lipzen A."/>
            <person name="Clum A."/>
            <person name="Drula E."/>
            <person name="Henrissat B."/>
            <person name="Kohler A."/>
            <person name="Grigoriev I.V."/>
            <person name="Martin F.M."/>
            <person name="Hacquard S."/>
        </authorList>
    </citation>
    <scope>NUCLEOTIDE SEQUENCE</scope>
    <source>
        <strain evidence="1">MPI-SDFR-AT-0073</strain>
    </source>
</reference>
<dbReference type="RefSeq" id="XP_045954502.1">
    <property type="nucleotide sequence ID" value="XM_046103749.1"/>
</dbReference>
<dbReference type="GeneID" id="70132640"/>
<sequence>MSSGGPILNIEALLFVAPIMWGARSFYQAISTLYPRWSVWVVPLASSSLLPEEEDARLDTFYCLHDFLEEEGPERLAHDGVVGDGRDALLDEEGCWCYILCPASCLLVMVY</sequence>
<evidence type="ECO:0000313" key="2">
    <source>
        <dbReference type="Proteomes" id="UP000758603"/>
    </source>
</evidence>
<name>A0A9P8UDM9_9PEZI</name>
<accession>A0A9P8UDM9</accession>
<keyword evidence="2" id="KW-1185">Reference proteome</keyword>
<comment type="caution">
    <text evidence="1">The sequence shown here is derived from an EMBL/GenBank/DDBJ whole genome shotgun (WGS) entry which is preliminary data.</text>
</comment>
<evidence type="ECO:0000313" key="1">
    <source>
        <dbReference type="EMBL" id="KAH6647990.1"/>
    </source>
</evidence>
<dbReference type="AlphaFoldDB" id="A0A9P8UDM9"/>
<proteinExistence type="predicted"/>
<dbReference type="EMBL" id="JAGPXC010000008">
    <property type="protein sequence ID" value="KAH6647990.1"/>
    <property type="molecule type" value="Genomic_DNA"/>
</dbReference>
<gene>
    <name evidence="1" type="ORF">BKA67DRAFT_579151</name>
</gene>